<dbReference type="InterPro" id="IPR036390">
    <property type="entry name" value="WH_DNA-bd_sf"/>
</dbReference>
<proteinExistence type="inferred from homology"/>
<dbReference type="InterPro" id="IPR022687">
    <property type="entry name" value="HTH_DTXR"/>
</dbReference>
<evidence type="ECO:0000313" key="9">
    <source>
        <dbReference type="EMBL" id="CEP77935.1"/>
    </source>
</evidence>
<evidence type="ECO:0000259" key="8">
    <source>
        <dbReference type="PROSITE" id="PS50944"/>
    </source>
</evidence>
<evidence type="ECO:0000256" key="4">
    <source>
        <dbReference type="ARBA" id="ARBA00023004"/>
    </source>
</evidence>
<dbReference type="HOGENOM" id="CLU_069532_0_1_0"/>
<dbReference type="GO" id="GO:0046983">
    <property type="term" value="F:protein dimerization activity"/>
    <property type="evidence" value="ECO:0007669"/>
    <property type="project" value="InterPro"/>
</dbReference>
<accession>A0A0C7P110</accession>
<dbReference type="Pfam" id="PF02742">
    <property type="entry name" value="Fe_dep_repr_C"/>
    <property type="match status" value="1"/>
</dbReference>
<comment type="subunit">
    <text evidence="3">Homodimer.</text>
</comment>
<dbReference type="GO" id="GO:0005737">
    <property type="term" value="C:cytoplasm"/>
    <property type="evidence" value="ECO:0007669"/>
    <property type="project" value="UniProtKB-SubCell"/>
</dbReference>
<dbReference type="SMART" id="SM00529">
    <property type="entry name" value="HTH_DTXR"/>
    <property type="match status" value="1"/>
</dbReference>
<dbReference type="SUPFAM" id="SSF50037">
    <property type="entry name" value="C-terminal domain of transcriptional repressors"/>
    <property type="match status" value="1"/>
</dbReference>
<dbReference type="Proteomes" id="UP000032809">
    <property type="component" value="Chromosome I"/>
</dbReference>
<dbReference type="InterPro" id="IPR036388">
    <property type="entry name" value="WH-like_DNA-bd_sf"/>
</dbReference>
<evidence type="ECO:0000256" key="5">
    <source>
        <dbReference type="ARBA" id="ARBA00023015"/>
    </source>
</evidence>
<comment type="similarity">
    <text evidence="2">Belongs to the DtxR/MntR family.</text>
</comment>
<dbReference type="SUPFAM" id="SSF47979">
    <property type="entry name" value="Iron-dependent repressor protein, dimerization domain"/>
    <property type="match status" value="1"/>
</dbReference>
<dbReference type="SMART" id="SM00899">
    <property type="entry name" value="FeoA"/>
    <property type="match status" value="1"/>
</dbReference>
<protein>
    <submittedName>
        <fullName evidence="9">Mn-dependent transcriptional regulator</fullName>
    </submittedName>
</protein>
<dbReference type="InterPro" id="IPR036421">
    <property type="entry name" value="Fe_dep_repressor_sf"/>
</dbReference>
<dbReference type="InterPro" id="IPR038157">
    <property type="entry name" value="FeoA_core_dom"/>
</dbReference>
<feature type="domain" description="HTH dtxR-type" evidence="8">
    <location>
        <begin position="5"/>
        <end position="66"/>
    </location>
</feature>
<evidence type="ECO:0000313" key="10">
    <source>
        <dbReference type="Proteomes" id="UP000032809"/>
    </source>
</evidence>
<name>A0A0C7P110_DEFTU</name>
<keyword evidence="5" id="KW-0805">Transcription regulation</keyword>
<dbReference type="InterPro" id="IPR008988">
    <property type="entry name" value="Transcriptional_repressor_C"/>
</dbReference>
<keyword evidence="10" id="KW-1185">Reference proteome</keyword>
<dbReference type="Pfam" id="PF01325">
    <property type="entry name" value="Fe_dep_repress"/>
    <property type="match status" value="1"/>
</dbReference>
<dbReference type="Gene3D" id="1.10.60.10">
    <property type="entry name" value="Iron dependent repressor, metal binding and dimerisation domain"/>
    <property type="match status" value="1"/>
</dbReference>
<dbReference type="GO" id="GO:0046914">
    <property type="term" value="F:transition metal ion binding"/>
    <property type="evidence" value="ECO:0007669"/>
    <property type="project" value="InterPro"/>
</dbReference>
<evidence type="ECO:0000256" key="2">
    <source>
        <dbReference type="ARBA" id="ARBA00007871"/>
    </source>
</evidence>
<reference evidence="10" key="1">
    <citation type="submission" date="2014-11" db="EMBL/GenBank/DDBJ databases">
        <authorList>
            <person name="Wibberg D."/>
        </authorList>
    </citation>
    <scope>NUCLEOTIDE SEQUENCE [LARGE SCALE GENOMIC DNA]</scope>
    <source>
        <strain evidence="10">L3</strain>
    </source>
</reference>
<dbReference type="PANTHER" id="PTHR33238:SF7">
    <property type="entry name" value="IRON-DEPENDENT TRANSCRIPTIONAL REGULATOR"/>
    <property type="match status" value="1"/>
</dbReference>
<dbReference type="AlphaFoldDB" id="A0A0C7P110"/>
<gene>
    <name evidence="9" type="primary">troR</name>
    <name evidence="9" type="ORF">DTL3_0618</name>
</gene>
<dbReference type="InterPro" id="IPR007167">
    <property type="entry name" value="Fe-transptr_FeoA-like"/>
</dbReference>
<dbReference type="GO" id="GO:0003677">
    <property type="term" value="F:DNA binding"/>
    <property type="evidence" value="ECO:0007669"/>
    <property type="project" value="UniProtKB-KW"/>
</dbReference>
<dbReference type="GO" id="GO:0003700">
    <property type="term" value="F:DNA-binding transcription factor activity"/>
    <property type="evidence" value="ECO:0007669"/>
    <property type="project" value="InterPro"/>
</dbReference>
<dbReference type="KEGG" id="dtn:DTL3_0618"/>
<dbReference type="Gene3D" id="1.10.10.10">
    <property type="entry name" value="Winged helix-like DNA-binding domain superfamily/Winged helix DNA-binding domain"/>
    <property type="match status" value="1"/>
</dbReference>
<evidence type="ECO:0000256" key="3">
    <source>
        <dbReference type="ARBA" id="ARBA00011738"/>
    </source>
</evidence>
<sequence>MDNNLSESLENYLRAVYTLQIDGKVPRIKDISKMLGVKDASAAEAIKKLEKVGYVKHQRYGYVNLTDKGMLAAERVYRRYIILIDFLVNVLGITKEQAYNLACGIEHHITDNFYIALDGLLLFLKRNPIEFNKAKEFISKYQKAMPHDLKTTLWDLQPSESCEVVDISGGEKQRKNLISKGTSPGLRLKVLAKTKNYIEVLANEMVIRLTKNEAQHVVVSE</sequence>
<dbReference type="PROSITE" id="PS50944">
    <property type="entry name" value="HTH_DTXR"/>
    <property type="match status" value="1"/>
</dbReference>
<dbReference type="Pfam" id="PF04023">
    <property type="entry name" value="FeoA"/>
    <property type="match status" value="1"/>
</dbReference>
<dbReference type="PANTHER" id="PTHR33238">
    <property type="entry name" value="IRON (METAL) DEPENDENT REPRESSOR, DTXR FAMILY"/>
    <property type="match status" value="1"/>
</dbReference>
<dbReference type="STRING" id="1006576.DTL3_0618"/>
<dbReference type="InterPro" id="IPR022689">
    <property type="entry name" value="Iron_dep_repressor"/>
</dbReference>
<dbReference type="Gene3D" id="2.30.30.90">
    <property type="match status" value="1"/>
</dbReference>
<evidence type="ECO:0000256" key="1">
    <source>
        <dbReference type="ARBA" id="ARBA00004496"/>
    </source>
</evidence>
<dbReference type="InterPro" id="IPR001367">
    <property type="entry name" value="Fe_dep_repressor"/>
</dbReference>
<keyword evidence="4" id="KW-0408">Iron</keyword>
<dbReference type="EMBL" id="LN824141">
    <property type="protein sequence ID" value="CEP77935.1"/>
    <property type="molecule type" value="Genomic_DNA"/>
</dbReference>
<comment type="subcellular location">
    <subcellularLocation>
        <location evidence="1">Cytoplasm</location>
    </subcellularLocation>
</comment>
<dbReference type="SUPFAM" id="SSF46785">
    <property type="entry name" value="Winged helix' DNA-binding domain"/>
    <property type="match status" value="1"/>
</dbReference>
<organism evidence="9 10">
    <name type="scientific">Defluviitoga tunisiensis</name>
    <dbReference type="NCBI Taxonomy" id="1006576"/>
    <lineage>
        <taxon>Bacteria</taxon>
        <taxon>Thermotogati</taxon>
        <taxon>Thermotogota</taxon>
        <taxon>Thermotogae</taxon>
        <taxon>Petrotogales</taxon>
        <taxon>Petrotogaceae</taxon>
        <taxon>Defluviitoga</taxon>
    </lineage>
</organism>
<evidence type="ECO:0000256" key="6">
    <source>
        <dbReference type="ARBA" id="ARBA00023125"/>
    </source>
</evidence>
<dbReference type="InterPro" id="IPR050536">
    <property type="entry name" value="DtxR_MntR_Metal-Reg"/>
</dbReference>
<keyword evidence="7" id="KW-0804">Transcription</keyword>
<keyword evidence="6" id="KW-0238">DNA-binding</keyword>
<evidence type="ECO:0000256" key="7">
    <source>
        <dbReference type="ARBA" id="ARBA00023163"/>
    </source>
</evidence>